<dbReference type="EMBL" id="AB365928">
    <property type="protein sequence ID" value="BAJ21308.1"/>
    <property type="molecule type" value="mRNA"/>
</dbReference>
<dbReference type="GO" id="GO:0005525">
    <property type="term" value="F:GTP binding"/>
    <property type="evidence" value="ECO:0007669"/>
    <property type="project" value="InterPro"/>
</dbReference>
<dbReference type="InterPro" id="IPR005225">
    <property type="entry name" value="Small_GTP-bd"/>
</dbReference>
<dbReference type="Pfam" id="PF00071">
    <property type="entry name" value="Ras"/>
    <property type="match status" value="1"/>
</dbReference>
<dbReference type="InterPro" id="IPR027417">
    <property type="entry name" value="P-loop_NTPase"/>
</dbReference>
<evidence type="ECO:0000313" key="2">
    <source>
        <dbReference type="EMBL" id="BAJ21308.1"/>
    </source>
</evidence>
<dbReference type="PROSITE" id="PS51421">
    <property type="entry name" value="RAS"/>
    <property type="match status" value="1"/>
</dbReference>
<evidence type="ECO:0000256" key="1">
    <source>
        <dbReference type="ARBA" id="ARBA00006270"/>
    </source>
</evidence>
<dbReference type="FunFam" id="3.40.50.300:FF:001447">
    <property type="entry name" value="Ras-related protein Rab-1B"/>
    <property type="match status" value="1"/>
</dbReference>
<dbReference type="SMART" id="SM00173">
    <property type="entry name" value="RAS"/>
    <property type="match status" value="1"/>
</dbReference>
<comment type="similarity">
    <text evidence="1">Belongs to the small GTPase superfamily. Rab family.</text>
</comment>
<dbReference type="PROSITE" id="PS51419">
    <property type="entry name" value="RAB"/>
    <property type="match status" value="1"/>
</dbReference>
<reference evidence="2" key="1">
    <citation type="journal article" date="2010" name="J. Eukaryot. Microbiol.">
        <title>Marked amplification and diversification of products of ras genes from rat brain, Rab GTPases, in the ciliates Tetrahymena thermophila and Paramecium tetraurelia.</title>
        <authorList>
            <person name="Saito-Nakano Y."/>
            <person name="Nakahara T."/>
            <person name="Nakano K."/>
            <person name="Nozaki T."/>
            <person name="Numata O."/>
        </authorList>
    </citation>
    <scope>NUCLEOTIDE SEQUENCE</scope>
</reference>
<proteinExistence type="evidence at transcript level"/>
<gene>
    <name evidence="2" type="primary">RABX13</name>
</gene>
<protein>
    <submittedName>
        <fullName evidence="2">Rab-family small GTPase RabX13</fullName>
    </submittedName>
</protein>
<dbReference type="SUPFAM" id="SSF52540">
    <property type="entry name" value="P-loop containing nucleoside triphosphate hydrolases"/>
    <property type="match status" value="1"/>
</dbReference>
<dbReference type="InterPro" id="IPR001806">
    <property type="entry name" value="Small_GTPase"/>
</dbReference>
<dbReference type="SMART" id="SM00176">
    <property type="entry name" value="RAN"/>
    <property type="match status" value="1"/>
</dbReference>
<name>E1CB18_TETTH</name>
<dbReference type="PROSITE" id="PS51420">
    <property type="entry name" value="RHO"/>
    <property type="match status" value="1"/>
</dbReference>
<accession>E1CB18</accession>
<dbReference type="SMART" id="SM00175">
    <property type="entry name" value="RAB"/>
    <property type="match status" value="1"/>
</dbReference>
<sequence>MIDFPQDYDYLFKIVLVGDPKVGKSYILSQYIREDFDLENKDTIGVEFDQKFYPTMPGQDKILVQLWDSAGKYGFLQKLPSYFRASTGALLIFDVTKKDSFLNCEKWYNTITSLADPHIQIVLVGNKTDLSNLRIVSRQEAEDFAKQRNIKYIEVSALTGNNIDEAVGIVVEDTMRLIRSNSYNVSTNKNILLKHRVDVSQRNQCCGTGGMV</sequence>
<dbReference type="AlphaFoldDB" id="E1CB18"/>
<dbReference type="PRINTS" id="PR00449">
    <property type="entry name" value="RASTRNSFRMNG"/>
</dbReference>
<dbReference type="InterPro" id="IPR050209">
    <property type="entry name" value="Rab_GTPases_membrane_traffic"/>
</dbReference>
<dbReference type="GO" id="GO:0003924">
    <property type="term" value="F:GTPase activity"/>
    <property type="evidence" value="ECO:0007669"/>
    <property type="project" value="InterPro"/>
</dbReference>
<dbReference type="NCBIfam" id="TIGR00231">
    <property type="entry name" value="small_GTP"/>
    <property type="match status" value="1"/>
</dbReference>
<organism evidence="2">
    <name type="scientific">Tetrahymena thermophila</name>
    <dbReference type="NCBI Taxonomy" id="5911"/>
    <lineage>
        <taxon>Eukaryota</taxon>
        <taxon>Sar</taxon>
        <taxon>Alveolata</taxon>
        <taxon>Ciliophora</taxon>
        <taxon>Intramacronucleata</taxon>
        <taxon>Oligohymenophorea</taxon>
        <taxon>Hymenostomatida</taxon>
        <taxon>Tetrahymenina</taxon>
        <taxon>Tetrahymenidae</taxon>
        <taxon>Tetrahymena</taxon>
    </lineage>
</organism>
<dbReference type="OMA" id="HTGANID"/>
<dbReference type="SMART" id="SM00174">
    <property type="entry name" value="RHO"/>
    <property type="match status" value="1"/>
</dbReference>
<dbReference type="Gene3D" id="3.40.50.300">
    <property type="entry name" value="P-loop containing nucleotide triphosphate hydrolases"/>
    <property type="match status" value="1"/>
</dbReference>
<dbReference type="PANTHER" id="PTHR47979">
    <property type="entry name" value="DRAB11-RELATED"/>
    <property type="match status" value="1"/>
</dbReference>